<dbReference type="PANTHER" id="PTHR38590:SF1">
    <property type="entry name" value="BLL0828 PROTEIN"/>
    <property type="match status" value="1"/>
</dbReference>
<dbReference type="Gene3D" id="3.40.960.10">
    <property type="entry name" value="VSR Endonuclease"/>
    <property type="match status" value="1"/>
</dbReference>
<dbReference type="EMBL" id="JXMU01000003">
    <property type="protein sequence ID" value="KPB02450.1"/>
    <property type="molecule type" value="Genomic_DNA"/>
</dbReference>
<accession>A0A0M9GP91</accession>
<dbReference type="Proteomes" id="UP000038011">
    <property type="component" value="Unassembled WGS sequence"/>
</dbReference>
<keyword evidence="3" id="KW-1185">Reference proteome</keyword>
<dbReference type="STRING" id="1514904.SU32_03640"/>
<dbReference type="Pfam" id="PF04480">
    <property type="entry name" value="DUF559"/>
    <property type="match status" value="1"/>
</dbReference>
<reference evidence="2 3" key="1">
    <citation type="submission" date="2015-01" db="EMBL/GenBank/DDBJ databases">
        <title>Ahrensia donghaiensis sp. nov., a novel dimethylsulphoniopropionate-cleavage bacterium isolated from seawater and emended descriptions of the genus Ahrensia and Ahrensia kielensis.</title>
        <authorList>
            <person name="Liu J."/>
        </authorList>
    </citation>
    <scope>NUCLEOTIDE SEQUENCE [LARGE SCALE GENOMIC DNA]</scope>
    <source>
        <strain evidence="2 3">LZD062</strain>
    </source>
</reference>
<evidence type="ECO:0000313" key="3">
    <source>
        <dbReference type="Proteomes" id="UP000038011"/>
    </source>
</evidence>
<gene>
    <name evidence="2" type="ORF">SU32_03640</name>
</gene>
<evidence type="ECO:0000259" key="1">
    <source>
        <dbReference type="Pfam" id="PF04480"/>
    </source>
</evidence>
<dbReference type="PANTHER" id="PTHR38590">
    <property type="entry name" value="BLL0828 PROTEIN"/>
    <property type="match status" value="1"/>
</dbReference>
<proteinExistence type="predicted"/>
<evidence type="ECO:0000313" key="2">
    <source>
        <dbReference type="EMBL" id="KPB02450.1"/>
    </source>
</evidence>
<protein>
    <recommendedName>
        <fullName evidence="1">DUF559 domain-containing protein</fullName>
    </recommendedName>
</protein>
<comment type="caution">
    <text evidence="2">The sequence shown here is derived from an EMBL/GenBank/DDBJ whole genome shotgun (WGS) entry which is preliminary data.</text>
</comment>
<dbReference type="CDD" id="cd01038">
    <property type="entry name" value="Endonuclease_DUF559"/>
    <property type="match status" value="1"/>
</dbReference>
<dbReference type="InterPro" id="IPR011335">
    <property type="entry name" value="Restrct_endonuc-II-like"/>
</dbReference>
<dbReference type="InterPro" id="IPR047216">
    <property type="entry name" value="Endonuclease_DUF559_bact"/>
</dbReference>
<feature type="domain" description="DUF559" evidence="1">
    <location>
        <begin position="2"/>
        <end position="103"/>
    </location>
</feature>
<organism evidence="2 3">
    <name type="scientific">Ahrensia marina</name>
    <dbReference type="NCBI Taxonomy" id="1514904"/>
    <lineage>
        <taxon>Bacteria</taxon>
        <taxon>Pseudomonadati</taxon>
        <taxon>Pseudomonadota</taxon>
        <taxon>Alphaproteobacteria</taxon>
        <taxon>Hyphomicrobiales</taxon>
        <taxon>Ahrensiaceae</taxon>
        <taxon>Ahrensia</taxon>
    </lineage>
</organism>
<dbReference type="AlphaFoldDB" id="A0A0M9GP91"/>
<dbReference type="InterPro" id="IPR007569">
    <property type="entry name" value="DUF559"/>
</dbReference>
<dbReference type="PATRIC" id="fig|1514904.3.peg.2440"/>
<dbReference type="SUPFAM" id="SSF52980">
    <property type="entry name" value="Restriction endonuclease-like"/>
    <property type="match status" value="1"/>
</dbReference>
<sequence length="107" mass="12641">MDFAKDMRHEPTKAENLLWQMLRGKKLEGMKFRRQEPLGPYIVDFLCHDHKLIIEADGNQHAQSASDIDRDSYFESQGYRVLRFWNDEIENDCDAVAQKILRETNVI</sequence>
<name>A0A0M9GP91_9HYPH</name>